<protein>
    <submittedName>
        <fullName evidence="1">Uncharacterized protein</fullName>
    </submittedName>
</protein>
<gene>
    <name evidence="1" type="ORF">EWB00_000797</name>
</gene>
<sequence length="122" mass="13536">MLCAGGLYKDNGRKKGPFVLLLLAFTLQLILLLSGIRACFFGILALAVADWQIRWEFCFNPSRGQIGEYTAVKMNRLVEDCPDLVAQVLTHVNALLGHQNLSESGALRSTPAFHTPHFLMMC</sequence>
<organism evidence="1 2">
    <name type="scientific">Schistosoma japonicum</name>
    <name type="common">Blood fluke</name>
    <dbReference type="NCBI Taxonomy" id="6182"/>
    <lineage>
        <taxon>Eukaryota</taxon>
        <taxon>Metazoa</taxon>
        <taxon>Spiralia</taxon>
        <taxon>Lophotrochozoa</taxon>
        <taxon>Platyhelminthes</taxon>
        <taxon>Trematoda</taxon>
        <taxon>Digenea</taxon>
        <taxon>Strigeidida</taxon>
        <taxon>Schistosomatoidea</taxon>
        <taxon>Schistosomatidae</taxon>
        <taxon>Schistosoma</taxon>
    </lineage>
</organism>
<accession>A0A4Z2CKD0</accession>
<dbReference type="EMBL" id="SKCS01001257">
    <property type="protein sequence ID" value="TNN04646.1"/>
    <property type="molecule type" value="Genomic_DNA"/>
</dbReference>
<evidence type="ECO:0000313" key="1">
    <source>
        <dbReference type="EMBL" id="TNN04646.1"/>
    </source>
</evidence>
<keyword evidence="2" id="KW-1185">Reference proteome</keyword>
<comment type="caution">
    <text evidence="1">The sequence shown here is derived from an EMBL/GenBank/DDBJ whole genome shotgun (WGS) entry which is preliminary data.</text>
</comment>
<proteinExistence type="predicted"/>
<dbReference type="AlphaFoldDB" id="A0A4Z2CKD0"/>
<reference evidence="1 2" key="1">
    <citation type="submission" date="2019-03" db="EMBL/GenBank/DDBJ databases">
        <title>An improved genome assembly of the fluke Schistosoma japonicum.</title>
        <authorList>
            <person name="Hu W."/>
            <person name="Luo F."/>
            <person name="Yin M."/>
            <person name="Mo X."/>
            <person name="Sun C."/>
            <person name="Wu Q."/>
            <person name="Zhu B."/>
            <person name="Xiang M."/>
            <person name="Wang J."/>
            <person name="Wang Y."/>
            <person name="Zhang T."/>
            <person name="Xu B."/>
            <person name="Zheng H."/>
            <person name="Feng Z."/>
        </authorList>
    </citation>
    <scope>NUCLEOTIDE SEQUENCE [LARGE SCALE GENOMIC DNA]</scope>
    <source>
        <strain evidence="1">HuSjv2</strain>
        <tissue evidence="1">Worms</tissue>
    </source>
</reference>
<dbReference type="Proteomes" id="UP000311919">
    <property type="component" value="Unassembled WGS sequence"/>
</dbReference>
<evidence type="ECO:0000313" key="2">
    <source>
        <dbReference type="Proteomes" id="UP000311919"/>
    </source>
</evidence>
<name>A0A4Z2CKD0_SCHJA</name>